<name>A0A255DL31_9MYCO</name>
<keyword evidence="2" id="KW-1185">Reference proteome</keyword>
<protein>
    <submittedName>
        <fullName evidence="1">Uncharacterized protein</fullName>
    </submittedName>
</protein>
<sequence length="77" mass="8277">MRDIVIRGLIDAEGALSGAAFNVSAHGWQLSAADLQDLQEHIEEIDDLLLALQLAITEPYGLSGKHSLPLRRTGATL</sequence>
<dbReference type="RefSeq" id="WP_094481835.1">
    <property type="nucleotide sequence ID" value="NZ_NOZR01000015.1"/>
</dbReference>
<organism evidence="1 2">
    <name type="scientific">Mycolicibacterium sphagni</name>
    <dbReference type="NCBI Taxonomy" id="1786"/>
    <lineage>
        <taxon>Bacteria</taxon>
        <taxon>Bacillati</taxon>
        <taxon>Actinomycetota</taxon>
        <taxon>Actinomycetes</taxon>
        <taxon>Mycobacteriales</taxon>
        <taxon>Mycobacteriaceae</taxon>
        <taxon>Mycolicibacterium</taxon>
    </lineage>
</organism>
<evidence type="ECO:0000313" key="2">
    <source>
        <dbReference type="Proteomes" id="UP000216063"/>
    </source>
</evidence>
<evidence type="ECO:0000313" key="1">
    <source>
        <dbReference type="EMBL" id="OYN77672.1"/>
    </source>
</evidence>
<dbReference type="EMBL" id="NOZR01000015">
    <property type="protein sequence ID" value="OYN77672.1"/>
    <property type="molecule type" value="Genomic_DNA"/>
</dbReference>
<comment type="caution">
    <text evidence="1">The sequence shown here is derived from an EMBL/GenBank/DDBJ whole genome shotgun (WGS) entry which is preliminary data.</text>
</comment>
<accession>A0A255DL31</accession>
<proteinExistence type="predicted"/>
<reference evidence="1 2" key="1">
    <citation type="submission" date="2017-07" db="EMBL/GenBank/DDBJ databases">
        <title>The new phylogeny of genus Mycobacterium.</title>
        <authorList>
            <person name="Tortoli E."/>
            <person name="Trovato A."/>
            <person name="Cirillo D.M."/>
        </authorList>
    </citation>
    <scope>NUCLEOTIDE SEQUENCE [LARGE SCALE GENOMIC DNA]</scope>
    <source>
        <strain evidence="1 2">ATCC 33027</strain>
    </source>
</reference>
<dbReference type="Proteomes" id="UP000216063">
    <property type="component" value="Unassembled WGS sequence"/>
</dbReference>
<dbReference type="AlphaFoldDB" id="A0A255DL31"/>
<gene>
    <name evidence="1" type="ORF">CG716_17410</name>
</gene>